<keyword evidence="4" id="KW-1185">Reference proteome</keyword>
<feature type="signal peptide" evidence="1">
    <location>
        <begin position="1"/>
        <end position="17"/>
    </location>
</feature>
<dbReference type="Pfam" id="PF01551">
    <property type="entry name" value="Peptidase_M23"/>
    <property type="match status" value="1"/>
</dbReference>
<evidence type="ECO:0000256" key="1">
    <source>
        <dbReference type="SAM" id="SignalP"/>
    </source>
</evidence>
<dbReference type="Gene3D" id="2.70.70.10">
    <property type="entry name" value="Glucose Permease (Domain IIA)"/>
    <property type="match status" value="1"/>
</dbReference>
<evidence type="ECO:0000313" key="4">
    <source>
        <dbReference type="Proteomes" id="UP000051870"/>
    </source>
</evidence>
<sequence length="322" mass="34879">MKQTVLAILGSLVAVSAAGEPSFTQPVDCELGETCYIQNYVDRDPGPADLDVACDSLTYNGHKGTDFAMSGNLDINTYFRGFDVLAAADGVVRGVRNTMKDKANPTDTVDVSGKECGNGVVIDHGEGWETQYCHMKYQSVRVKQGQTVKASDVLGQVGLSGRTEFRHLHFSVRKDGKVVDPFDADSTGTCTSDLRQLWDTPIPHVPTGLISVGIDDEVPPYDDISALPISDTNWQGQPKALVIWAFGFGSDAGDILHMNVNGPNGTLFETSVVLKKEQARYSRAYGKKRPSQGWPAGNYVGTATLQRQGQAVAQKEVRFTLD</sequence>
<dbReference type="EMBL" id="CYTW01000001">
    <property type="protein sequence ID" value="CUJ85528.1"/>
    <property type="molecule type" value="Genomic_DNA"/>
</dbReference>
<dbReference type="PANTHER" id="PTHR21666:SF270">
    <property type="entry name" value="MUREIN HYDROLASE ACTIVATOR ENVC"/>
    <property type="match status" value="1"/>
</dbReference>
<dbReference type="InterPro" id="IPR016047">
    <property type="entry name" value="M23ase_b-sheet_dom"/>
</dbReference>
<feature type="domain" description="M23ase beta-sheet core" evidence="2">
    <location>
        <begin position="61"/>
        <end position="181"/>
    </location>
</feature>
<evidence type="ECO:0000313" key="3">
    <source>
        <dbReference type="EMBL" id="CUJ85528.1"/>
    </source>
</evidence>
<protein>
    <submittedName>
        <fullName evidence="3">Putative peptidase</fullName>
    </submittedName>
</protein>
<dbReference type="InterPro" id="IPR011055">
    <property type="entry name" value="Dup_hybrid_motif"/>
</dbReference>
<dbReference type="AlphaFoldDB" id="A0A0P1IN66"/>
<feature type="chain" id="PRO_5006065437" evidence="1">
    <location>
        <begin position="18"/>
        <end position="322"/>
    </location>
</feature>
<organism evidence="3 4">
    <name type="scientific">Shimia thalassica</name>
    <dbReference type="NCBI Taxonomy" id="1715693"/>
    <lineage>
        <taxon>Bacteria</taxon>
        <taxon>Pseudomonadati</taxon>
        <taxon>Pseudomonadota</taxon>
        <taxon>Alphaproteobacteria</taxon>
        <taxon>Rhodobacterales</taxon>
        <taxon>Roseobacteraceae</taxon>
    </lineage>
</organism>
<accession>A0A0P1IN66</accession>
<gene>
    <name evidence="3" type="ORF">PH7735_00506</name>
</gene>
<proteinExistence type="predicted"/>
<reference evidence="4" key="1">
    <citation type="submission" date="2015-09" db="EMBL/GenBank/DDBJ databases">
        <authorList>
            <person name="Rodrigo-Torres Lidia"/>
            <person name="Arahal R.David."/>
        </authorList>
    </citation>
    <scope>NUCLEOTIDE SEQUENCE [LARGE SCALE GENOMIC DNA]</scope>
    <source>
        <strain evidence="4">CECT 7735</strain>
    </source>
</reference>
<dbReference type="InterPro" id="IPR050570">
    <property type="entry name" value="Cell_wall_metabolism_enzyme"/>
</dbReference>
<dbReference type="STRING" id="1715693.PH7735_00506"/>
<dbReference type="GeneID" id="83879586"/>
<dbReference type="SUPFAM" id="SSF51261">
    <property type="entry name" value="Duplicated hybrid motif"/>
    <property type="match status" value="1"/>
</dbReference>
<dbReference type="RefSeq" id="WP_058309740.1">
    <property type="nucleotide sequence ID" value="NZ_CYTW01000001.1"/>
</dbReference>
<dbReference type="GO" id="GO:0004222">
    <property type="term" value="F:metalloendopeptidase activity"/>
    <property type="evidence" value="ECO:0007669"/>
    <property type="project" value="TreeGrafter"/>
</dbReference>
<keyword evidence="1" id="KW-0732">Signal</keyword>
<dbReference type="CDD" id="cd12797">
    <property type="entry name" value="M23_peptidase"/>
    <property type="match status" value="1"/>
</dbReference>
<dbReference type="PANTHER" id="PTHR21666">
    <property type="entry name" value="PEPTIDASE-RELATED"/>
    <property type="match status" value="1"/>
</dbReference>
<name>A0A0P1IN66_9RHOB</name>
<evidence type="ECO:0000259" key="2">
    <source>
        <dbReference type="Pfam" id="PF01551"/>
    </source>
</evidence>
<dbReference type="Proteomes" id="UP000051870">
    <property type="component" value="Unassembled WGS sequence"/>
</dbReference>